<reference evidence="1" key="1">
    <citation type="submission" date="2021-06" db="EMBL/GenBank/DDBJ databases">
        <authorList>
            <person name="Kallberg Y."/>
            <person name="Tangrot J."/>
            <person name="Rosling A."/>
        </authorList>
    </citation>
    <scope>NUCLEOTIDE SEQUENCE</scope>
    <source>
        <strain evidence="1">AZ414A</strain>
    </source>
</reference>
<evidence type="ECO:0000313" key="1">
    <source>
        <dbReference type="EMBL" id="CAG8572848.1"/>
    </source>
</evidence>
<gene>
    <name evidence="1" type="ORF">DEBURN_LOCUS8173</name>
</gene>
<dbReference type="Proteomes" id="UP000789706">
    <property type="component" value="Unassembled WGS sequence"/>
</dbReference>
<accession>A0A9N9BPL5</accession>
<evidence type="ECO:0000313" key="2">
    <source>
        <dbReference type="Proteomes" id="UP000789706"/>
    </source>
</evidence>
<dbReference type="EMBL" id="CAJVPK010001133">
    <property type="protein sequence ID" value="CAG8572848.1"/>
    <property type="molecule type" value="Genomic_DNA"/>
</dbReference>
<sequence length="91" mass="10818">MLILGKPVSRSLIAVIFLPSTSPSNRRRSIHPYYDNAIEKYFNQPCELIFQYITYPIYHRKFKSTSTIPISDAEDYFYQQLLLQIPIWNDE</sequence>
<protein>
    <submittedName>
        <fullName evidence="1">2080_t:CDS:1</fullName>
    </submittedName>
</protein>
<organism evidence="1 2">
    <name type="scientific">Diversispora eburnea</name>
    <dbReference type="NCBI Taxonomy" id="1213867"/>
    <lineage>
        <taxon>Eukaryota</taxon>
        <taxon>Fungi</taxon>
        <taxon>Fungi incertae sedis</taxon>
        <taxon>Mucoromycota</taxon>
        <taxon>Glomeromycotina</taxon>
        <taxon>Glomeromycetes</taxon>
        <taxon>Diversisporales</taxon>
        <taxon>Diversisporaceae</taxon>
        <taxon>Diversispora</taxon>
    </lineage>
</organism>
<keyword evidence="2" id="KW-1185">Reference proteome</keyword>
<proteinExistence type="predicted"/>
<name>A0A9N9BPL5_9GLOM</name>
<comment type="caution">
    <text evidence="1">The sequence shown here is derived from an EMBL/GenBank/DDBJ whole genome shotgun (WGS) entry which is preliminary data.</text>
</comment>
<dbReference type="AlphaFoldDB" id="A0A9N9BPL5"/>